<evidence type="ECO:0000313" key="7">
    <source>
        <dbReference type="EMBL" id="RXK49931.1"/>
    </source>
</evidence>
<reference evidence="7 8" key="1">
    <citation type="submission" date="2019-01" db="EMBL/GenBank/DDBJ databases">
        <title>Cytophagaceae bacterium strain CAR-16.</title>
        <authorList>
            <person name="Chen W.-M."/>
        </authorList>
    </citation>
    <scope>NUCLEOTIDE SEQUENCE [LARGE SCALE GENOMIC DNA]</scope>
    <source>
        <strain evidence="7 8">CAR-16</strain>
    </source>
</reference>
<dbReference type="PIRSF" id="PIRSF006060">
    <property type="entry name" value="AA_transporter"/>
    <property type="match status" value="1"/>
</dbReference>
<dbReference type="NCBIfam" id="TIGR00908">
    <property type="entry name" value="2A0305"/>
    <property type="match status" value="1"/>
</dbReference>
<keyword evidence="3 6" id="KW-0812">Transmembrane</keyword>
<feature type="transmembrane region" description="Helical" evidence="6">
    <location>
        <begin position="392"/>
        <end position="410"/>
    </location>
</feature>
<feature type="transmembrane region" description="Helical" evidence="6">
    <location>
        <begin position="12"/>
        <end position="34"/>
    </location>
</feature>
<evidence type="ECO:0000256" key="6">
    <source>
        <dbReference type="SAM" id="Phobius"/>
    </source>
</evidence>
<dbReference type="Proteomes" id="UP000289455">
    <property type="component" value="Unassembled WGS sequence"/>
</dbReference>
<organism evidence="7 8">
    <name type="scientific">Aquirufa rosea</name>
    <dbReference type="NCBI Taxonomy" id="2509241"/>
    <lineage>
        <taxon>Bacteria</taxon>
        <taxon>Pseudomonadati</taxon>
        <taxon>Bacteroidota</taxon>
        <taxon>Cytophagia</taxon>
        <taxon>Cytophagales</taxon>
        <taxon>Flectobacillaceae</taxon>
        <taxon>Aquirufa</taxon>
    </lineage>
</organism>
<keyword evidence="2" id="KW-1003">Cell membrane</keyword>
<feature type="transmembrane region" description="Helical" evidence="6">
    <location>
        <begin position="278"/>
        <end position="302"/>
    </location>
</feature>
<evidence type="ECO:0000256" key="5">
    <source>
        <dbReference type="ARBA" id="ARBA00023136"/>
    </source>
</evidence>
<feature type="transmembrane region" description="Helical" evidence="6">
    <location>
        <begin position="122"/>
        <end position="142"/>
    </location>
</feature>
<dbReference type="PANTHER" id="PTHR42770">
    <property type="entry name" value="AMINO ACID TRANSPORTER-RELATED"/>
    <property type="match status" value="1"/>
</dbReference>
<accession>A0A4Q1C0J9</accession>
<dbReference type="RefSeq" id="WP_129027028.1">
    <property type="nucleotide sequence ID" value="NZ_SDHY01000003.1"/>
</dbReference>
<dbReference type="InterPro" id="IPR050367">
    <property type="entry name" value="APC_superfamily"/>
</dbReference>
<proteinExistence type="predicted"/>
<feature type="transmembrane region" description="Helical" evidence="6">
    <location>
        <begin position="88"/>
        <end position="116"/>
    </location>
</feature>
<dbReference type="EMBL" id="SDHY01000003">
    <property type="protein sequence ID" value="RXK49931.1"/>
    <property type="molecule type" value="Genomic_DNA"/>
</dbReference>
<dbReference type="Pfam" id="PF13520">
    <property type="entry name" value="AA_permease_2"/>
    <property type="match status" value="1"/>
</dbReference>
<sequence>MKPEKEPGLKRSLSPLMLWGLGVGYVISGMYFGWNLGLEKGGTLGLGLATLFIIVLYTTFTFSYTELACAIPKAGGGFDYASRALGPTWGFIAGMAQTIEFIFAPPAIAFAIGAYFNLFFPQIPILTVAIASYFLFTALNAYGVKAAAIFELTITILAVGELLLFAGITLPAFEWQHIHNNPLPNGWSGFFAAIPFAIWFFLGIEGVANVAEEAINPQKTILVGFGSAIATLVLLCMLTFFSSIGVNGWESIVYQADGSLSDSPLPLALKHVVGDSNVLYHLLISVGLFGLVASFNGLILAAGRSTYELGKIHAAPAFLGRVHPRFQTPANALFINMALGILALLTGKTAEIITISVLGALTLYLISMVSMVALRKKEPHLERPFKTPLFPYFPWIAFIIALVSMISMIYYNPVQAGIYFLILVGSSLLYVLFGPKSTH</sequence>
<feature type="transmembrane region" description="Helical" evidence="6">
    <location>
        <begin position="328"/>
        <end position="346"/>
    </location>
</feature>
<name>A0A4Q1C0J9_9BACT</name>
<feature type="transmembrane region" description="Helical" evidence="6">
    <location>
        <begin position="220"/>
        <end position="241"/>
    </location>
</feature>
<comment type="caution">
    <text evidence="7">The sequence shown here is derived from an EMBL/GenBank/DDBJ whole genome shotgun (WGS) entry which is preliminary data.</text>
</comment>
<comment type="subcellular location">
    <subcellularLocation>
        <location evidence="1">Cell membrane</location>
        <topology evidence="1">Multi-pass membrane protein</topology>
    </subcellularLocation>
</comment>
<evidence type="ECO:0000256" key="2">
    <source>
        <dbReference type="ARBA" id="ARBA00022475"/>
    </source>
</evidence>
<dbReference type="GO" id="GO:0022857">
    <property type="term" value="F:transmembrane transporter activity"/>
    <property type="evidence" value="ECO:0007669"/>
    <property type="project" value="InterPro"/>
</dbReference>
<gene>
    <name evidence="7" type="primary">eat</name>
    <name evidence="7" type="ORF">ESB04_07095</name>
</gene>
<evidence type="ECO:0000313" key="8">
    <source>
        <dbReference type="Proteomes" id="UP000289455"/>
    </source>
</evidence>
<keyword evidence="5 6" id="KW-0472">Membrane</keyword>
<feature type="transmembrane region" description="Helical" evidence="6">
    <location>
        <begin position="416"/>
        <end position="433"/>
    </location>
</feature>
<dbReference type="InterPro" id="IPR002293">
    <property type="entry name" value="AA/rel_permease1"/>
</dbReference>
<dbReference type="OrthoDB" id="9810109at2"/>
<dbReference type="AlphaFoldDB" id="A0A4Q1C0J9"/>
<protein>
    <submittedName>
        <fullName evidence="7">Ethanolamine permease</fullName>
    </submittedName>
</protein>
<evidence type="ECO:0000256" key="3">
    <source>
        <dbReference type="ARBA" id="ARBA00022692"/>
    </source>
</evidence>
<dbReference type="GO" id="GO:0005886">
    <property type="term" value="C:plasma membrane"/>
    <property type="evidence" value="ECO:0007669"/>
    <property type="project" value="UniProtKB-SubCell"/>
</dbReference>
<feature type="transmembrane region" description="Helical" evidence="6">
    <location>
        <begin position="46"/>
        <end position="67"/>
    </location>
</feature>
<feature type="transmembrane region" description="Helical" evidence="6">
    <location>
        <begin position="352"/>
        <end position="372"/>
    </location>
</feature>
<evidence type="ECO:0000256" key="1">
    <source>
        <dbReference type="ARBA" id="ARBA00004651"/>
    </source>
</evidence>
<keyword evidence="4 6" id="KW-1133">Transmembrane helix</keyword>
<keyword evidence="8" id="KW-1185">Reference proteome</keyword>
<feature type="transmembrane region" description="Helical" evidence="6">
    <location>
        <begin position="190"/>
        <end position="208"/>
    </location>
</feature>
<dbReference type="Gene3D" id="1.20.1740.10">
    <property type="entry name" value="Amino acid/polyamine transporter I"/>
    <property type="match status" value="1"/>
</dbReference>
<evidence type="ECO:0000256" key="4">
    <source>
        <dbReference type="ARBA" id="ARBA00022989"/>
    </source>
</evidence>
<feature type="transmembrane region" description="Helical" evidence="6">
    <location>
        <begin position="149"/>
        <end position="170"/>
    </location>
</feature>
<dbReference type="PANTHER" id="PTHR42770:SF11">
    <property type="entry name" value="INNER MEMBRANE TRANSPORT PROTEIN YBAT"/>
    <property type="match status" value="1"/>
</dbReference>
<dbReference type="InterPro" id="IPR004757">
    <property type="entry name" value="EtNH_permease"/>
</dbReference>